<proteinExistence type="inferred from homology"/>
<evidence type="ECO:0000256" key="3">
    <source>
        <dbReference type="ARBA" id="ARBA00023125"/>
    </source>
</evidence>
<keyword evidence="7" id="KW-1185">Reference proteome</keyword>
<gene>
    <name evidence="6" type="primary">hcaR_7</name>
    <name evidence="6" type="ORF">Ahu01nite_088510</name>
</gene>
<dbReference type="CDD" id="cd05466">
    <property type="entry name" value="PBP2_LTTR_substrate"/>
    <property type="match status" value="1"/>
</dbReference>
<evidence type="ECO:0000256" key="1">
    <source>
        <dbReference type="ARBA" id="ARBA00009437"/>
    </source>
</evidence>
<dbReference type="InterPro" id="IPR000847">
    <property type="entry name" value="LysR_HTH_N"/>
</dbReference>
<dbReference type="Pfam" id="PF00126">
    <property type="entry name" value="HTH_1"/>
    <property type="match status" value="1"/>
</dbReference>
<dbReference type="Gene3D" id="1.10.10.10">
    <property type="entry name" value="Winged helix-like DNA-binding domain superfamily/Winged helix DNA-binding domain"/>
    <property type="match status" value="1"/>
</dbReference>
<dbReference type="InterPro" id="IPR036390">
    <property type="entry name" value="WH_DNA-bd_sf"/>
</dbReference>
<feature type="domain" description="HTH lysR-type" evidence="5">
    <location>
        <begin position="8"/>
        <end position="65"/>
    </location>
</feature>
<sequence>MPEIGPDLDLRLVRYFAVVAEHRNFSRAATALHLAQPSLSRQIQRLEERLGVRLIDRTPQGSTLTGAGQAFLPKAHALLEAARDATLTARAAAPPRTITVGYVEDLVVTPVVRELRRRFPGADVRTRHLSWNGTQALPDGGVDALLARLPLSIPAEKLRVTVLYEEPRVLVVPLSHPLAGKESVTLDDLADELVPCTSDASVWGTDDGRVDETHGYADKIELIAEGRAVAVLPIGDRRTSLRDDLATIPIEGIDPCQVVIATRAGDTSALTDAIHSLAGLLS</sequence>
<dbReference type="Proteomes" id="UP000603200">
    <property type="component" value="Unassembled WGS sequence"/>
</dbReference>
<comment type="similarity">
    <text evidence="1">Belongs to the LysR transcriptional regulatory family.</text>
</comment>
<dbReference type="Pfam" id="PF03466">
    <property type="entry name" value="LysR_substrate"/>
    <property type="match status" value="1"/>
</dbReference>
<dbReference type="PANTHER" id="PTHR30346">
    <property type="entry name" value="TRANSCRIPTIONAL DUAL REGULATOR HCAR-RELATED"/>
    <property type="match status" value="1"/>
</dbReference>
<dbReference type="SUPFAM" id="SSF53850">
    <property type="entry name" value="Periplasmic binding protein-like II"/>
    <property type="match status" value="1"/>
</dbReference>
<comment type="caution">
    <text evidence="6">The sequence shown here is derived from an EMBL/GenBank/DDBJ whole genome shotgun (WGS) entry which is preliminary data.</text>
</comment>
<keyword evidence="3" id="KW-0238">DNA-binding</keyword>
<dbReference type="EMBL" id="BOMN01000126">
    <property type="protein sequence ID" value="GIE25749.1"/>
    <property type="molecule type" value="Genomic_DNA"/>
</dbReference>
<dbReference type="RefSeq" id="WP_203842675.1">
    <property type="nucleotide sequence ID" value="NZ_BAAATV010000027.1"/>
</dbReference>
<dbReference type="InterPro" id="IPR005119">
    <property type="entry name" value="LysR_subst-bd"/>
</dbReference>
<dbReference type="PROSITE" id="PS50931">
    <property type="entry name" value="HTH_LYSR"/>
    <property type="match status" value="1"/>
</dbReference>
<reference evidence="6 7" key="1">
    <citation type="submission" date="2021-01" db="EMBL/GenBank/DDBJ databases">
        <title>Whole genome shotgun sequence of Actinoplanes humidus NBRC 14915.</title>
        <authorList>
            <person name="Komaki H."/>
            <person name="Tamura T."/>
        </authorList>
    </citation>
    <scope>NUCLEOTIDE SEQUENCE [LARGE SCALE GENOMIC DNA]</scope>
    <source>
        <strain evidence="6 7">NBRC 14915</strain>
    </source>
</reference>
<accession>A0ABQ4A4U8</accession>
<dbReference type="PANTHER" id="PTHR30346:SF0">
    <property type="entry name" value="HCA OPERON TRANSCRIPTIONAL ACTIVATOR HCAR"/>
    <property type="match status" value="1"/>
</dbReference>
<dbReference type="InterPro" id="IPR036388">
    <property type="entry name" value="WH-like_DNA-bd_sf"/>
</dbReference>
<keyword evidence="2" id="KW-0805">Transcription regulation</keyword>
<dbReference type="Gene3D" id="3.40.190.290">
    <property type="match status" value="1"/>
</dbReference>
<evidence type="ECO:0000313" key="6">
    <source>
        <dbReference type="EMBL" id="GIE25749.1"/>
    </source>
</evidence>
<organism evidence="6 7">
    <name type="scientific">Winogradskya humida</name>
    <dbReference type="NCBI Taxonomy" id="113566"/>
    <lineage>
        <taxon>Bacteria</taxon>
        <taxon>Bacillati</taxon>
        <taxon>Actinomycetota</taxon>
        <taxon>Actinomycetes</taxon>
        <taxon>Micromonosporales</taxon>
        <taxon>Micromonosporaceae</taxon>
        <taxon>Winogradskya</taxon>
    </lineage>
</organism>
<evidence type="ECO:0000256" key="4">
    <source>
        <dbReference type="ARBA" id="ARBA00023163"/>
    </source>
</evidence>
<protein>
    <submittedName>
        <fullName evidence="6">LysR family transcriptional regulator</fullName>
    </submittedName>
</protein>
<keyword evidence="4" id="KW-0804">Transcription</keyword>
<evidence type="ECO:0000256" key="2">
    <source>
        <dbReference type="ARBA" id="ARBA00023015"/>
    </source>
</evidence>
<dbReference type="PRINTS" id="PR00039">
    <property type="entry name" value="HTHLYSR"/>
</dbReference>
<name>A0ABQ4A4U8_9ACTN</name>
<evidence type="ECO:0000313" key="7">
    <source>
        <dbReference type="Proteomes" id="UP000603200"/>
    </source>
</evidence>
<evidence type="ECO:0000259" key="5">
    <source>
        <dbReference type="PROSITE" id="PS50931"/>
    </source>
</evidence>
<dbReference type="SUPFAM" id="SSF46785">
    <property type="entry name" value="Winged helix' DNA-binding domain"/>
    <property type="match status" value="1"/>
</dbReference>